<organism evidence="1 2">
    <name type="scientific">Ensete ventricosum</name>
    <name type="common">Abyssinian banana</name>
    <name type="synonym">Musa ensete</name>
    <dbReference type="NCBI Taxonomy" id="4639"/>
    <lineage>
        <taxon>Eukaryota</taxon>
        <taxon>Viridiplantae</taxon>
        <taxon>Streptophyta</taxon>
        <taxon>Embryophyta</taxon>
        <taxon>Tracheophyta</taxon>
        <taxon>Spermatophyta</taxon>
        <taxon>Magnoliopsida</taxon>
        <taxon>Liliopsida</taxon>
        <taxon>Zingiberales</taxon>
        <taxon>Musaceae</taxon>
        <taxon>Ensete</taxon>
    </lineage>
</organism>
<reference evidence="1 2" key="1">
    <citation type="journal article" date="2014" name="Agronomy (Basel)">
        <title>A Draft Genome Sequence for Ensete ventricosum, the Drought-Tolerant Tree Against Hunger.</title>
        <authorList>
            <person name="Harrison J."/>
            <person name="Moore K.A."/>
            <person name="Paszkiewicz K."/>
            <person name="Jones T."/>
            <person name="Grant M."/>
            <person name="Ambacheew D."/>
            <person name="Muzemil S."/>
            <person name="Studholme D.J."/>
        </authorList>
    </citation>
    <scope>NUCLEOTIDE SEQUENCE [LARGE SCALE GENOMIC DNA]</scope>
</reference>
<evidence type="ECO:0000313" key="1">
    <source>
        <dbReference type="EMBL" id="RRT57610.1"/>
    </source>
</evidence>
<dbReference type="AlphaFoldDB" id="A0A426Z0W5"/>
<evidence type="ECO:0000313" key="2">
    <source>
        <dbReference type="Proteomes" id="UP000287651"/>
    </source>
</evidence>
<comment type="caution">
    <text evidence="1">The sequence shown here is derived from an EMBL/GenBank/DDBJ whole genome shotgun (WGS) entry which is preliminary data.</text>
</comment>
<name>A0A426Z0W5_ENSVE</name>
<dbReference type="Proteomes" id="UP000287651">
    <property type="component" value="Unassembled WGS sequence"/>
</dbReference>
<proteinExistence type="predicted"/>
<protein>
    <submittedName>
        <fullName evidence="1">Uncharacterized protein</fullName>
    </submittedName>
</protein>
<dbReference type="EMBL" id="AMZH03009089">
    <property type="protein sequence ID" value="RRT57610.1"/>
    <property type="molecule type" value="Genomic_DNA"/>
</dbReference>
<gene>
    <name evidence="1" type="ORF">B296_00047156</name>
</gene>
<accession>A0A426Z0W5</accession>
<sequence length="110" mass="11257">MQATVGLARGRCHFPLVGIVPIDDASAGAASTGMRLPTGVVPRVGPPTSGMGANGCCCGCARPLAHRRLHLRGHLVASYHYCSWPPLLAVALATGDCPSRPGRPCKGLGC</sequence>